<dbReference type="STRING" id="1006000.GKAS_01246"/>
<keyword evidence="3" id="KW-0812">Transmembrane</keyword>
<dbReference type="Gene3D" id="3.40.50.1000">
    <property type="entry name" value="HAD superfamily/HAD-like"/>
    <property type="match status" value="1"/>
</dbReference>
<proteinExistence type="inferred from homology"/>
<evidence type="ECO:0000313" key="12">
    <source>
        <dbReference type="EMBL" id="PSR48256.1"/>
    </source>
</evidence>
<dbReference type="PANTHER" id="PTHR48085:SF5">
    <property type="entry name" value="CADMIUM_ZINC-TRANSPORTING ATPASE HMA4-RELATED"/>
    <property type="match status" value="1"/>
</dbReference>
<keyword evidence="5" id="KW-1278">Translocase</keyword>
<dbReference type="GO" id="GO:0015086">
    <property type="term" value="F:cadmium ion transmembrane transporter activity"/>
    <property type="evidence" value="ECO:0007669"/>
    <property type="project" value="TreeGrafter"/>
</dbReference>
<comment type="subcellular location">
    <subcellularLocation>
        <location evidence="10">Cell membrane</location>
    </subcellularLocation>
    <subcellularLocation>
        <location evidence="1">Membrane</location>
    </subcellularLocation>
</comment>
<keyword evidence="10" id="KW-1003">Cell membrane</keyword>
<evidence type="ECO:0000256" key="3">
    <source>
        <dbReference type="ARBA" id="ARBA00022692"/>
    </source>
</evidence>
<keyword evidence="13" id="KW-1185">Reference proteome</keyword>
<dbReference type="NCBIfam" id="TIGR01525">
    <property type="entry name" value="ATPase-IB_hvy"/>
    <property type="match status" value="1"/>
</dbReference>
<dbReference type="InterPro" id="IPR036412">
    <property type="entry name" value="HAD-like_sf"/>
</dbReference>
<evidence type="ECO:0000256" key="8">
    <source>
        <dbReference type="ARBA" id="ARBA00039097"/>
    </source>
</evidence>
<evidence type="ECO:0000256" key="4">
    <source>
        <dbReference type="ARBA" id="ARBA00022723"/>
    </source>
</evidence>
<dbReference type="InterPro" id="IPR008250">
    <property type="entry name" value="ATPase_P-typ_transduc_dom_A_sf"/>
</dbReference>
<evidence type="ECO:0000256" key="2">
    <source>
        <dbReference type="ARBA" id="ARBA00006024"/>
    </source>
</evidence>
<dbReference type="EMBL" id="PYHO01000002">
    <property type="protein sequence ID" value="PSR48256.1"/>
    <property type="molecule type" value="Genomic_DNA"/>
</dbReference>
<dbReference type="SFLD" id="SFLDS00003">
    <property type="entry name" value="Haloacid_Dehalogenase"/>
    <property type="match status" value="1"/>
</dbReference>
<dbReference type="NCBIfam" id="TIGR01494">
    <property type="entry name" value="ATPase_P-type"/>
    <property type="match status" value="1"/>
</dbReference>
<dbReference type="SFLD" id="SFLDF00027">
    <property type="entry name" value="p-type_atpase"/>
    <property type="match status" value="1"/>
</dbReference>
<comment type="similarity">
    <text evidence="2 10">Belongs to the cation transport ATPase (P-type) (TC 3.A.3) family. Type IB subfamily.</text>
</comment>
<evidence type="ECO:0000256" key="5">
    <source>
        <dbReference type="ARBA" id="ARBA00022967"/>
    </source>
</evidence>
<dbReference type="InterPro" id="IPR051014">
    <property type="entry name" value="Cation_Transport_ATPase_IB"/>
</dbReference>
<keyword evidence="10" id="KW-0067">ATP-binding</keyword>
<evidence type="ECO:0000256" key="6">
    <source>
        <dbReference type="ARBA" id="ARBA00022989"/>
    </source>
</evidence>
<evidence type="ECO:0000313" key="13">
    <source>
        <dbReference type="Proteomes" id="UP000240892"/>
    </source>
</evidence>
<dbReference type="InterPro" id="IPR044492">
    <property type="entry name" value="P_typ_ATPase_HD_dom"/>
</dbReference>
<dbReference type="SUPFAM" id="SSF81660">
    <property type="entry name" value="Metal cation-transporting ATPase, ATP-binding domain N"/>
    <property type="match status" value="1"/>
</dbReference>
<reference evidence="12 13" key="1">
    <citation type="submission" date="2018-03" db="EMBL/GenBank/DDBJ databases">
        <title>First report of an OXA-48+CTX-M-M-producing Kluyvera ascorbata clone recovered from patients admitted in a University Hospital in Madrid, Spain.</title>
        <authorList>
            <person name="Hernandez-Garcia M."/>
            <person name="Leon-Sampedro R."/>
            <person name="Perez-Viso B."/>
            <person name="Morosini M.I."/>
            <person name="Lopez-Fresnena N."/>
            <person name="Coque T.M."/>
            <person name="Bonten M."/>
            <person name="Malhotra-Kumar S."/>
            <person name="Ruiz-Garbajosa P."/>
            <person name="Canton R."/>
        </authorList>
    </citation>
    <scope>NUCLEOTIDE SEQUENCE [LARGE SCALE GENOMIC DNA]</scope>
    <source>
        <strain evidence="12 13">KA2</strain>
    </source>
</reference>
<dbReference type="EC" id="7.2.2.12" evidence="8"/>
<dbReference type="GO" id="GO:0016463">
    <property type="term" value="F:P-type zinc transporter activity"/>
    <property type="evidence" value="ECO:0007669"/>
    <property type="project" value="UniProtKB-EC"/>
</dbReference>
<dbReference type="PROSITE" id="PS00154">
    <property type="entry name" value="ATPASE_E1_E2"/>
    <property type="match status" value="1"/>
</dbReference>
<protein>
    <recommendedName>
        <fullName evidence="8">P-type Zn(2+) transporter</fullName>
        <ecNumber evidence="8">7.2.2.12</ecNumber>
    </recommendedName>
</protein>
<dbReference type="Gene3D" id="2.70.150.10">
    <property type="entry name" value="Calcium-transporting ATPase, cytoplasmic transduction domain A"/>
    <property type="match status" value="1"/>
</dbReference>
<dbReference type="InterPro" id="IPR018303">
    <property type="entry name" value="ATPase_P-typ_P_site"/>
</dbReference>
<dbReference type="Gene3D" id="3.40.1110.10">
    <property type="entry name" value="Calcium-transporting ATPase, cytoplasmic domain N"/>
    <property type="match status" value="1"/>
</dbReference>
<dbReference type="GO" id="GO:0046872">
    <property type="term" value="F:metal ion binding"/>
    <property type="evidence" value="ECO:0007669"/>
    <property type="project" value="UniProtKB-KW"/>
</dbReference>
<dbReference type="RefSeq" id="WP_106924679.1">
    <property type="nucleotide sequence ID" value="NZ_CABMMU010000002.1"/>
</dbReference>
<comment type="catalytic activity">
    <reaction evidence="9">
        <text>Zn(2+)(in) + ATP + H2O = Zn(2+)(out) + ADP + phosphate + H(+)</text>
        <dbReference type="Rhea" id="RHEA:20621"/>
        <dbReference type="ChEBI" id="CHEBI:15377"/>
        <dbReference type="ChEBI" id="CHEBI:15378"/>
        <dbReference type="ChEBI" id="CHEBI:29105"/>
        <dbReference type="ChEBI" id="CHEBI:30616"/>
        <dbReference type="ChEBI" id="CHEBI:43474"/>
        <dbReference type="ChEBI" id="CHEBI:456216"/>
        <dbReference type="EC" id="7.2.2.12"/>
    </reaction>
</comment>
<dbReference type="SUPFAM" id="SSF56784">
    <property type="entry name" value="HAD-like"/>
    <property type="match status" value="1"/>
</dbReference>
<dbReference type="GO" id="GO:0005524">
    <property type="term" value="F:ATP binding"/>
    <property type="evidence" value="ECO:0007669"/>
    <property type="project" value="UniProtKB-UniRule"/>
</dbReference>
<dbReference type="GO" id="GO:0005886">
    <property type="term" value="C:plasma membrane"/>
    <property type="evidence" value="ECO:0007669"/>
    <property type="project" value="UniProtKB-SubCell"/>
</dbReference>
<dbReference type="PRINTS" id="PR00119">
    <property type="entry name" value="CATATPASE"/>
</dbReference>
<dbReference type="SUPFAM" id="SSF81653">
    <property type="entry name" value="Calcium ATPase, transduction domain A"/>
    <property type="match status" value="1"/>
</dbReference>
<dbReference type="Proteomes" id="UP000240892">
    <property type="component" value="Unassembled WGS sequence"/>
</dbReference>
<evidence type="ECO:0000256" key="10">
    <source>
        <dbReference type="RuleBase" id="RU362081"/>
    </source>
</evidence>
<dbReference type="GO" id="GO:0016887">
    <property type="term" value="F:ATP hydrolysis activity"/>
    <property type="evidence" value="ECO:0007669"/>
    <property type="project" value="InterPro"/>
</dbReference>
<dbReference type="Pfam" id="PF00702">
    <property type="entry name" value="Hydrolase"/>
    <property type="match status" value="1"/>
</dbReference>
<accession>A0A2T2Y6U2</accession>
<dbReference type="InterPro" id="IPR027256">
    <property type="entry name" value="P-typ_ATPase_IB"/>
</dbReference>
<evidence type="ECO:0000259" key="11">
    <source>
        <dbReference type="Pfam" id="PF00122"/>
    </source>
</evidence>
<organism evidence="12 13">
    <name type="scientific">Kluyvera genomosp. 2</name>
    <dbReference type="NCBI Taxonomy" id="2774054"/>
    <lineage>
        <taxon>Bacteria</taxon>
        <taxon>Pseudomonadati</taxon>
        <taxon>Pseudomonadota</taxon>
        <taxon>Gammaproteobacteria</taxon>
        <taxon>Enterobacterales</taxon>
        <taxon>Enterobacteriaceae</taxon>
        <taxon>Kluyvera</taxon>
    </lineage>
</organism>
<feature type="domain" description="P-type ATPase A" evidence="11">
    <location>
        <begin position="195"/>
        <end position="290"/>
    </location>
</feature>
<dbReference type="SFLD" id="SFLDG00002">
    <property type="entry name" value="C1.7:_P-type_atpase_like"/>
    <property type="match status" value="1"/>
</dbReference>
<dbReference type="PANTHER" id="PTHR48085">
    <property type="entry name" value="CADMIUM/ZINC-TRANSPORTING ATPASE HMA2-RELATED"/>
    <property type="match status" value="1"/>
</dbReference>
<evidence type="ECO:0000256" key="9">
    <source>
        <dbReference type="ARBA" id="ARBA00047308"/>
    </source>
</evidence>
<dbReference type="InterPro" id="IPR023299">
    <property type="entry name" value="ATPase_P-typ_cyto_dom_N"/>
</dbReference>
<evidence type="ECO:0000256" key="1">
    <source>
        <dbReference type="ARBA" id="ARBA00004370"/>
    </source>
</evidence>
<dbReference type="PROSITE" id="PS01229">
    <property type="entry name" value="COF_2"/>
    <property type="match status" value="1"/>
</dbReference>
<comment type="caution">
    <text evidence="12">The sequence shown here is derived from an EMBL/GenBank/DDBJ whole genome shotgun (WGS) entry which is preliminary data.</text>
</comment>
<keyword evidence="4 10" id="KW-0479">Metal-binding</keyword>
<gene>
    <name evidence="12" type="ORF">C8256_03700</name>
</gene>
<dbReference type="InterPro" id="IPR001757">
    <property type="entry name" value="P_typ_ATPase"/>
</dbReference>
<dbReference type="InterPro" id="IPR059000">
    <property type="entry name" value="ATPase_P-type_domA"/>
</dbReference>
<name>A0A2T2Y6U2_9ENTR</name>
<keyword evidence="6" id="KW-1133">Transmembrane helix</keyword>
<evidence type="ECO:0000256" key="7">
    <source>
        <dbReference type="ARBA" id="ARBA00023136"/>
    </source>
</evidence>
<sequence>MSASGERVTIVHQLPGRLRLRVFALTDYPQAAGWLKQQILGLPGVSGVRIRPSARSAVIHWDGERTTAAAIVAAVTALDWQSADDSELEAEYCGGDNLLNLAGLALTQALPPRWARVPAALLTAPTILEGAQTLSQGQLKVEVLDALALSLSMLRGDSRTAMLTQSLLTLGEYMEQETSRHSDALLADLMQPREHPVWVERDGESVEINSSELVAGDVMLLGPGDSIPADGTVVRGVAQVNQASMTGESVPVRREHGSWVYAGTQIQEGNVAITAEQVGESSSTAHIRRFIRDSLTQRSETQRVTQQMADRRVAITLGVGAAVFAMTRSWQRLASVFLVDYSCALKLSTPIAFKSIMYRAAQSGLLLKGGRAIEKLAEVDTVVFDKTGTLTHDQMQVTDVISFDDRLVQAKRLLAIAASVEEHSNHPLAHAVVAAAEHHELPHIPHGEVEYVIAHGLLCSLEEHQMVIGSRHFLESHYAIDFSPYEGEINALANQGRHLLFIGFDNQLVGMIGLQDHLREEAADVIAQLKATGIRQVVLLTGDRAEKAYQLADRVGIEHYVAEATPESKVEVVKALQGRGHKVLFVGDGINDAPVLTQADVGLAMNQSTELAQQAADAVLLQDTLHGVVAARQLSLEAMKLVNSNIKLTEWINSAIMLAAALGWLSPGASAMLHNGTTLGVLLRSLAAKKGRGE</sequence>
<keyword evidence="10" id="KW-0547">Nucleotide-binding</keyword>
<keyword evidence="7" id="KW-0472">Membrane</keyword>
<dbReference type="AlphaFoldDB" id="A0A2T2Y6U2"/>
<dbReference type="InterPro" id="IPR023214">
    <property type="entry name" value="HAD_sf"/>
</dbReference>
<dbReference type="Pfam" id="PF00122">
    <property type="entry name" value="E1-E2_ATPase"/>
    <property type="match status" value="1"/>
</dbReference>